<dbReference type="GO" id="GO:0046976">
    <property type="term" value="F:histone H3K27 methyltransferase activity"/>
    <property type="evidence" value="ECO:0007669"/>
    <property type="project" value="TreeGrafter"/>
</dbReference>
<dbReference type="Proteomes" id="UP000652761">
    <property type="component" value="Unassembled WGS sequence"/>
</dbReference>
<dbReference type="GO" id="GO:0005634">
    <property type="term" value="C:nucleus"/>
    <property type="evidence" value="ECO:0007669"/>
    <property type="project" value="TreeGrafter"/>
</dbReference>
<name>A0A843VPM3_COLES</name>
<accession>A0A843VPM3</accession>
<dbReference type="GO" id="GO:0031507">
    <property type="term" value="P:heterochromatin formation"/>
    <property type="evidence" value="ECO:0007669"/>
    <property type="project" value="TreeGrafter"/>
</dbReference>
<dbReference type="InterPro" id="IPR045318">
    <property type="entry name" value="EZH1/2-like"/>
</dbReference>
<dbReference type="PANTHER" id="PTHR45747">
    <property type="entry name" value="HISTONE-LYSINE N-METHYLTRANSFERASE E(Z)"/>
    <property type="match status" value="1"/>
</dbReference>
<dbReference type="GO" id="GO:0003682">
    <property type="term" value="F:chromatin binding"/>
    <property type="evidence" value="ECO:0007669"/>
    <property type="project" value="TreeGrafter"/>
</dbReference>
<protein>
    <submittedName>
        <fullName evidence="1">Uncharacterized protein</fullName>
    </submittedName>
</protein>
<gene>
    <name evidence="1" type="ORF">Taro_028162</name>
</gene>
<keyword evidence="2" id="KW-1185">Reference proteome</keyword>
<reference evidence="1" key="1">
    <citation type="submission" date="2017-07" db="EMBL/GenBank/DDBJ databases">
        <title>Taro Niue Genome Assembly and Annotation.</title>
        <authorList>
            <person name="Atibalentja N."/>
            <person name="Keating K."/>
            <person name="Fields C.J."/>
        </authorList>
    </citation>
    <scope>NUCLEOTIDE SEQUENCE</scope>
    <source>
        <strain evidence="1">Niue_2</strain>
        <tissue evidence="1">Leaf</tissue>
    </source>
</reference>
<dbReference type="EMBL" id="NMUH01001799">
    <property type="protein sequence ID" value="MQL95500.1"/>
    <property type="molecule type" value="Genomic_DNA"/>
</dbReference>
<organism evidence="1 2">
    <name type="scientific">Colocasia esculenta</name>
    <name type="common">Wild taro</name>
    <name type="synonym">Arum esculentum</name>
    <dbReference type="NCBI Taxonomy" id="4460"/>
    <lineage>
        <taxon>Eukaryota</taxon>
        <taxon>Viridiplantae</taxon>
        <taxon>Streptophyta</taxon>
        <taxon>Embryophyta</taxon>
        <taxon>Tracheophyta</taxon>
        <taxon>Spermatophyta</taxon>
        <taxon>Magnoliopsida</taxon>
        <taxon>Liliopsida</taxon>
        <taxon>Araceae</taxon>
        <taxon>Aroideae</taxon>
        <taxon>Colocasieae</taxon>
        <taxon>Colocasia</taxon>
    </lineage>
</organism>
<sequence length="466" mass="52559">MVSPLQRLEGEKGKDLVSSLTQLKKRVQASRLSTIREKLKKNEKNLEAHTSHLYALTMSKSGLCMMEMDQNKSKNVLTLRLGNTLCDFDGTDSGFMEKDIVNSQEELLSSGILFGHSSKGKSLIRLIKLPIIEKIPPYTTWIFVDSSQERYEVLLRKYQERTKKAEFSGEAAPATKTFLDKTLSLALDSFDNLFCRRCLSEKLPFTFEPDENMKPCSEQCYLRRKEAKESETGVTLETESRKDVKESNTGAIMEVESFSLTETPVALPLETEDSDMHPVDEEAKLSVSNIRYNDSDRHIAVHKGGDSTLEGTTDSELLLKSMGKRKAQKHESMLVGTMKDSAEKILNSSDKKQKKLRISDVVSMVSKDMLNINLSDSKDPCALPEVQLQDKVLCELSTNDHKMDRFQRKDSNAGEDIADIVKEAPSVKSCKSRLSSKGQGSQDWSTIEKDLYLKGIEIFGKNRYYV</sequence>
<proteinExistence type="predicted"/>
<dbReference type="AlphaFoldDB" id="A0A843VPM3"/>
<comment type="caution">
    <text evidence="1">The sequence shown here is derived from an EMBL/GenBank/DDBJ whole genome shotgun (WGS) entry which is preliminary data.</text>
</comment>
<evidence type="ECO:0000313" key="1">
    <source>
        <dbReference type="EMBL" id="MQL95500.1"/>
    </source>
</evidence>
<evidence type="ECO:0000313" key="2">
    <source>
        <dbReference type="Proteomes" id="UP000652761"/>
    </source>
</evidence>
<dbReference type="PANTHER" id="PTHR45747:SF14">
    <property type="entry name" value="HISTONE-LYSINE N-METHYLTRANSFERASE EZA1"/>
    <property type="match status" value="1"/>
</dbReference>